<name>A0A1G6IMI9_9BRAD</name>
<dbReference type="Proteomes" id="UP000199245">
    <property type="component" value="Unassembled WGS sequence"/>
</dbReference>
<gene>
    <name evidence="1" type="ORF">SAMN05216337_1001197</name>
</gene>
<dbReference type="AlphaFoldDB" id="A0A1G6IMI9"/>
<accession>A0A1G6IMI9</accession>
<protein>
    <submittedName>
        <fullName evidence="1">Uncharacterized protein</fullName>
    </submittedName>
</protein>
<proteinExistence type="predicted"/>
<sequence length="51" mass="5824">MTGIERQILLNQIAILETLIPLAKSGADSTRELLRQRYRETAQLVREQTKG</sequence>
<reference evidence="1 2" key="1">
    <citation type="submission" date="2016-10" db="EMBL/GenBank/DDBJ databases">
        <authorList>
            <person name="de Groot N.N."/>
        </authorList>
    </citation>
    <scope>NUCLEOTIDE SEQUENCE [LARGE SCALE GENOMIC DNA]</scope>
    <source>
        <strain evidence="1 2">R5</strain>
    </source>
</reference>
<dbReference type="RefSeq" id="WP_176936708.1">
    <property type="nucleotide sequence ID" value="NZ_FMZW01000001.1"/>
</dbReference>
<evidence type="ECO:0000313" key="1">
    <source>
        <dbReference type="EMBL" id="SDC07718.1"/>
    </source>
</evidence>
<dbReference type="EMBL" id="FMZW01000001">
    <property type="protein sequence ID" value="SDC07718.1"/>
    <property type="molecule type" value="Genomic_DNA"/>
</dbReference>
<evidence type="ECO:0000313" key="2">
    <source>
        <dbReference type="Proteomes" id="UP000199245"/>
    </source>
</evidence>
<organism evidence="1 2">
    <name type="scientific">Bradyrhizobium brasilense</name>
    <dbReference type="NCBI Taxonomy" id="1419277"/>
    <lineage>
        <taxon>Bacteria</taxon>
        <taxon>Pseudomonadati</taxon>
        <taxon>Pseudomonadota</taxon>
        <taxon>Alphaproteobacteria</taxon>
        <taxon>Hyphomicrobiales</taxon>
        <taxon>Nitrobacteraceae</taxon>
        <taxon>Bradyrhizobium</taxon>
    </lineage>
</organism>